<evidence type="ECO:0000313" key="3">
    <source>
        <dbReference type="Proteomes" id="UP000664521"/>
    </source>
</evidence>
<dbReference type="GO" id="GO:0006396">
    <property type="term" value="P:RNA processing"/>
    <property type="evidence" value="ECO:0007669"/>
    <property type="project" value="InterPro"/>
</dbReference>
<dbReference type="PANTHER" id="PTHR11096">
    <property type="entry name" value="RNA 3' TERMINAL PHOSPHATE CYCLASE"/>
    <property type="match status" value="1"/>
</dbReference>
<dbReference type="Pfam" id="PF01137">
    <property type="entry name" value="RTC"/>
    <property type="match status" value="1"/>
</dbReference>
<organism evidence="2 3">
    <name type="scientific">Heterodermia speciosa</name>
    <dbReference type="NCBI Taxonomy" id="116794"/>
    <lineage>
        <taxon>Eukaryota</taxon>
        <taxon>Fungi</taxon>
        <taxon>Dikarya</taxon>
        <taxon>Ascomycota</taxon>
        <taxon>Pezizomycotina</taxon>
        <taxon>Lecanoromycetes</taxon>
        <taxon>OSLEUM clade</taxon>
        <taxon>Lecanoromycetidae</taxon>
        <taxon>Caliciales</taxon>
        <taxon>Physciaceae</taxon>
        <taxon>Heterodermia</taxon>
    </lineage>
</organism>
<dbReference type="AlphaFoldDB" id="A0A8H3G885"/>
<dbReference type="OrthoDB" id="25029at2759"/>
<proteinExistence type="predicted"/>
<dbReference type="SUPFAM" id="SSF55205">
    <property type="entry name" value="EPT/RTPC-like"/>
    <property type="match status" value="1"/>
</dbReference>
<dbReference type="GO" id="GO:0005634">
    <property type="term" value="C:nucleus"/>
    <property type="evidence" value="ECO:0007669"/>
    <property type="project" value="TreeGrafter"/>
</dbReference>
<dbReference type="InterPro" id="IPR037136">
    <property type="entry name" value="RNA3'_phos_cyclase_dom_sf"/>
</dbReference>
<name>A0A8H3G885_9LECA</name>
<dbReference type="GO" id="GO:0003963">
    <property type="term" value="F:RNA-3'-phosphate cyclase activity"/>
    <property type="evidence" value="ECO:0007669"/>
    <property type="project" value="TreeGrafter"/>
</dbReference>
<dbReference type="Gene3D" id="3.65.10.20">
    <property type="entry name" value="RNA 3'-terminal phosphate cyclase domain"/>
    <property type="match status" value="1"/>
</dbReference>
<keyword evidence="3" id="KW-1185">Reference proteome</keyword>
<comment type="caution">
    <text evidence="2">The sequence shown here is derived from an EMBL/GenBank/DDBJ whole genome shotgun (WGS) entry which is preliminary data.</text>
</comment>
<reference evidence="2" key="1">
    <citation type="submission" date="2021-03" db="EMBL/GenBank/DDBJ databases">
        <authorList>
            <person name="Tagirdzhanova G."/>
        </authorList>
    </citation>
    <scope>NUCLEOTIDE SEQUENCE</scope>
</reference>
<dbReference type="EMBL" id="CAJPDS010000078">
    <property type="protein sequence ID" value="CAF9934903.1"/>
    <property type="molecule type" value="Genomic_DNA"/>
</dbReference>
<dbReference type="PANTHER" id="PTHR11096:SF0">
    <property type="entry name" value="RNA 3'-TERMINAL PHOSPHATE CYCLASE"/>
    <property type="match status" value="1"/>
</dbReference>
<feature type="domain" description="RNA 3'-terminal phosphate cyclase" evidence="1">
    <location>
        <begin position="16"/>
        <end position="407"/>
    </location>
</feature>
<dbReference type="Gene3D" id="3.30.360.20">
    <property type="entry name" value="RNA 3'-terminal phosphate cyclase, insert domain"/>
    <property type="match status" value="1"/>
</dbReference>
<dbReference type="InterPro" id="IPR000228">
    <property type="entry name" value="RNA3'_term_phos_cyc"/>
</dbReference>
<accession>A0A8H3G885</accession>
<sequence>MSSLSTGLLSLDGTTLEGGGQLLRLALSLSSLTHIPVHITDIRGKRGPKSAPHEGGGLKASHLSGVKWLAQATGAKTEGMEIKSRELTFEPTRYPEALAESMENLEISRSKKVPQKSGILWQNRYDGETLIRKDSYIPASTPGSIFLILQAILPHVLFSTPRDEASSGVSKDKPLLHRIIIDGGSNVSKSPSFEYVDQVLLPMLQKKVGIPPIRMKLNKRGWTHGGNVIGSITFDVTPFPYGFSLPSFSFTDRGEVTSFHVSILAPGTIARNSVREKITNKILMLYPETEIFFPVDEDSGSPKRLYLLLVAETSNGYRLGRDWMYDRKATASMAEQKNEQLVEQVWKELEAEITHGGCVDEYMQDQLVVFQALAKGQAEIDDGKGRGPSLHTKTAKWVAEQVLGVGFDEKGACKGVNFRVGEKYWERVEEG</sequence>
<dbReference type="Proteomes" id="UP000664521">
    <property type="component" value="Unassembled WGS sequence"/>
</dbReference>
<evidence type="ECO:0000259" key="1">
    <source>
        <dbReference type="Pfam" id="PF01137"/>
    </source>
</evidence>
<gene>
    <name evidence="2" type="ORF">HETSPECPRED_009401</name>
</gene>
<dbReference type="InterPro" id="IPR036553">
    <property type="entry name" value="RPTC_insert"/>
</dbReference>
<dbReference type="InterPro" id="IPR013792">
    <property type="entry name" value="RNA3'P_cycl/enolpyr_Trfase_a/b"/>
</dbReference>
<protein>
    <recommendedName>
        <fullName evidence="1">RNA 3'-terminal phosphate cyclase domain-containing protein</fullName>
    </recommendedName>
</protein>
<dbReference type="InterPro" id="IPR023797">
    <property type="entry name" value="RNA3'_phos_cyclase_dom"/>
</dbReference>
<evidence type="ECO:0000313" key="2">
    <source>
        <dbReference type="EMBL" id="CAF9934903.1"/>
    </source>
</evidence>